<comment type="similarity">
    <text evidence="1 4">Belongs to the plant dirigent protein family.</text>
</comment>
<dbReference type="Proteomes" id="UP001642360">
    <property type="component" value="Unassembled WGS sequence"/>
</dbReference>
<comment type="subcellular location">
    <subcellularLocation>
        <location evidence="4">Secreted</location>
        <location evidence="4">Extracellular space</location>
        <location evidence="4">Apoplast</location>
    </subcellularLocation>
</comment>
<comment type="subunit">
    <text evidence="2 4">Homodimer.</text>
</comment>
<dbReference type="InterPro" id="IPR004265">
    <property type="entry name" value="Dirigent"/>
</dbReference>
<keyword evidence="4" id="KW-0052">Apoplast</keyword>
<accession>A0ABC8TSX0</accession>
<reference evidence="5 6" key="1">
    <citation type="submission" date="2024-02" db="EMBL/GenBank/DDBJ databases">
        <authorList>
            <person name="Vignale AGUSTIN F."/>
            <person name="Sosa J E."/>
            <person name="Modenutti C."/>
        </authorList>
    </citation>
    <scope>NUCLEOTIDE SEQUENCE [LARGE SCALE GENOMIC DNA]</scope>
</reference>
<keyword evidence="4" id="KW-0732">Signal</keyword>
<comment type="caution">
    <text evidence="5">The sequence shown here is derived from an EMBL/GenBank/DDBJ whole genome shotgun (WGS) entry which is preliminary data.</text>
</comment>
<dbReference type="PANTHER" id="PTHR21495">
    <property type="entry name" value="NUCLEOPORIN-RELATED"/>
    <property type="match status" value="1"/>
</dbReference>
<feature type="chain" id="PRO_5044529773" description="Dirigent protein" evidence="4">
    <location>
        <begin position="26"/>
        <end position="185"/>
    </location>
</feature>
<keyword evidence="6" id="KW-1185">Reference proteome</keyword>
<proteinExistence type="inferred from homology"/>
<dbReference type="AlphaFoldDB" id="A0ABC8TSX0"/>
<dbReference type="GO" id="GO:0048046">
    <property type="term" value="C:apoplast"/>
    <property type="evidence" value="ECO:0007669"/>
    <property type="project" value="UniProtKB-SubCell"/>
</dbReference>
<evidence type="ECO:0000313" key="6">
    <source>
        <dbReference type="Proteomes" id="UP001642360"/>
    </source>
</evidence>
<evidence type="ECO:0000256" key="3">
    <source>
        <dbReference type="ARBA" id="ARBA00022525"/>
    </source>
</evidence>
<protein>
    <recommendedName>
        <fullName evidence="4">Dirigent protein</fullName>
    </recommendedName>
</protein>
<evidence type="ECO:0000256" key="1">
    <source>
        <dbReference type="ARBA" id="ARBA00010746"/>
    </source>
</evidence>
<gene>
    <name evidence="5" type="ORF">ILEXP_LOCUS40044</name>
</gene>
<dbReference type="Gene3D" id="2.40.480.10">
    <property type="entry name" value="Allene oxide cyclase-like"/>
    <property type="match status" value="1"/>
</dbReference>
<keyword evidence="3 4" id="KW-0964">Secreted</keyword>
<dbReference type="GO" id="GO:0009699">
    <property type="term" value="P:phenylpropanoid biosynthetic process"/>
    <property type="evidence" value="ECO:0007669"/>
    <property type="project" value="UniProtKB-ARBA"/>
</dbReference>
<organism evidence="5 6">
    <name type="scientific">Ilex paraguariensis</name>
    <name type="common">yerba mate</name>
    <dbReference type="NCBI Taxonomy" id="185542"/>
    <lineage>
        <taxon>Eukaryota</taxon>
        <taxon>Viridiplantae</taxon>
        <taxon>Streptophyta</taxon>
        <taxon>Embryophyta</taxon>
        <taxon>Tracheophyta</taxon>
        <taxon>Spermatophyta</taxon>
        <taxon>Magnoliopsida</taxon>
        <taxon>eudicotyledons</taxon>
        <taxon>Gunneridae</taxon>
        <taxon>Pentapetalae</taxon>
        <taxon>asterids</taxon>
        <taxon>campanulids</taxon>
        <taxon>Aquifoliales</taxon>
        <taxon>Aquifoliaceae</taxon>
        <taxon>Ilex</taxon>
    </lineage>
</organism>
<dbReference type="Pfam" id="PF03018">
    <property type="entry name" value="Dirigent"/>
    <property type="match status" value="1"/>
</dbReference>
<feature type="signal peptide" evidence="4">
    <location>
        <begin position="1"/>
        <end position="25"/>
    </location>
</feature>
<evidence type="ECO:0000256" key="4">
    <source>
        <dbReference type="RuleBase" id="RU363099"/>
    </source>
</evidence>
<comment type="function">
    <text evidence="4">Dirigent proteins impart stereoselectivity on the phenoxy radical-coupling reaction, yielding optically active lignans from two molecules of coniferyl alcohol in the biosynthesis of lignans, flavonolignans, and alkaloids and thus plays a central role in plant secondary metabolism.</text>
</comment>
<dbReference type="EMBL" id="CAUOFW020005514">
    <property type="protein sequence ID" value="CAK9170548.1"/>
    <property type="molecule type" value="Genomic_DNA"/>
</dbReference>
<evidence type="ECO:0000256" key="2">
    <source>
        <dbReference type="ARBA" id="ARBA00011738"/>
    </source>
</evidence>
<name>A0ABC8TSX0_9AQUA</name>
<evidence type="ECO:0000313" key="5">
    <source>
        <dbReference type="EMBL" id="CAK9170548.1"/>
    </source>
</evidence>
<sequence>MASFLNCTLFTFILLIPTFIGNSDGAFSEELSENILMNRMEKTTHLHFYLHDIVSGNDPSAVRIAGTSDTTGFGATFIMDDALTEGPNPTSRLIGRAQGLYSLAAQHDTALLMVVNYAFIGGKYNGSSISILGRNPVLNDAREMPIVGGCGLFRLARGYAVAHSISFDRKMGDATVEYNVYVQHY</sequence>
<dbReference type="InterPro" id="IPR044859">
    <property type="entry name" value="Allene_oxi_cyc_Dirigent"/>
</dbReference>